<feature type="domain" description="FAD dependent oxidoreductase" evidence="2">
    <location>
        <begin position="15"/>
        <end position="263"/>
    </location>
</feature>
<name>A0ABV8CGF6_9GAMM</name>
<protein>
    <submittedName>
        <fullName evidence="3">FAD-dependent oxidoreductase</fullName>
        <ecNumber evidence="3">1.-.-.-</ecNumber>
    </submittedName>
</protein>
<keyword evidence="1 3" id="KW-0560">Oxidoreductase</keyword>
<dbReference type="GO" id="GO:0016491">
    <property type="term" value="F:oxidoreductase activity"/>
    <property type="evidence" value="ECO:0007669"/>
    <property type="project" value="UniProtKB-KW"/>
</dbReference>
<keyword evidence="4" id="KW-1185">Reference proteome</keyword>
<dbReference type="Proteomes" id="UP001595758">
    <property type="component" value="Unassembled WGS sequence"/>
</dbReference>
<accession>A0ABV8CGF6</accession>
<dbReference type="PROSITE" id="PS51257">
    <property type="entry name" value="PROKAR_LIPOPROTEIN"/>
    <property type="match status" value="1"/>
</dbReference>
<comment type="caution">
    <text evidence="3">The sequence shown here is derived from an EMBL/GenBank/DDBJ whole genome shotgun (WGS) entry which is preliminary data.</text>
</comment>
<dbReference type="EMBL" id="JBHSAB010000019">
    <property type="protein sequence ID" value="MFC3909069.1"/>
    <property type="molecule type" value="Genomic_DNA"/>
</dbReference>
<evidence type="ECO:0000259" key="2">
    <source>
        <dbReference type="Pfam" id="PF01266"/>
    </source>
</evidence>
<evidence type="ECO:0000313" key="4">
    <source>
        <dbReference type="Proteomes" id="UP001595758"/>
    </source>
</evidence>
<dbReference type="InterPro" id="IPR036188">
    <property type="entry name" value="FAD/NAD-bd_sf"/>
</dbReference>
<dbReference type="InterPro" id="IPR050464">
    <property type="entry name" value="Zeta_carotene_desat/Oxidored"/>
</dbReference>
<gene>
    <name evidence="3" type="ORF">ACFORL_08280</name>
</gene>
<evidence type="ECO:0000256" key="1">
    <source>
        <dbReference type="ARBA" id="ARBA00023002"/>
    </source>
</evidence>
<sequence length="587" mass="66804">MVWKTNEAQAASNKKIAIIGGGWYGCHLALSLAKQGYEVTIFEKNSDIFSELSGNFGVRLHVGPHYPRSEETRKSCLHGQKEFEKTYPDLVVPHESSIYGLGTLDYDKKPPKVGVEEFKKVCKEAPECKPVHLDPKKYHNIQKDSTHSVHEPSIQVGAGLRENMKKRLEEAGVKIVYNYQAKEIKRQGDKTIVNNGETSQSFDNVINATSYQSLLPKDLPFDMNIRYQVCTVLLYEDTQKAEKPFSFTLMDGWYPCLMPYVDDTSNENGQKNYKYILYHAKHTIRGSFDTPEQARKHMADTITDQYVERELKGPMEQHMASFWSEFTTDKYVTNETTNQPELQKGRFKYVGHKTNVLAKIVTDREFRSAVTFEKDGVIYVFPGKINSVFNSQEEVESILKNENLLNKKGYRYVKGGVLDSAMPEITEKPIDTSRNTCFLQTYKEAQKSTSANAPLFFSNSAPESTFEGIARKYCTQLDDYIGKRAGTFWLRDLLSLQLACVLGCLGYKTEQAKRSEFIKELQKAVNKPEMSTADIQYKIQEGIKRFSPRAQMGQKGYDETLHCILTNFNAEVGKFKPPTNSASASHQ</sequence>
<dbReference type="RefSeq" id="WP_382342940.1">
    <property type="nucleotide sequence ID" value="NZ_JBHSAB010000019.1"/>
</dbReference>
<dbReference type="Gene3D" id="3.30.9.10">
    <property type="entry name" value="D-Amino Acid Oxidase, subunit A, domain 2"/>
    <property type="match status" value="1"/>
</dbReference>
<dbReference type="Gene3D" id="3.50.50.60">
    <property type="entry name" value="FAD/NAD(P)-binding domain"/>
    <property type="match status" value="1"/>
</dbReference>
<proteinExistence type="predicted"/>
<dbReference type="EC" id="1.-.-.-" evidence="3"/>
<dbReference type="Pfam" id="PF01266">
    <property type="entry name" value="DAO"/>
    <property type="match status" value="1"/>
</dbReference>
<dbReference type="InterPro" id="IPR006076">
    <property type="entry name" value="FAD-dep_OxRdtase"/>
</dbReference>
<evidence type="ECO:0000313" key="3">
    <source>
        <dbReference type="EMBL" id="MFC3909069.1"/>
    </source>
</evidence>
<reference evidence="4" key="1">
    <citation type="journal article" date="2019" name="Int. J. Syst. Evol. Microbiol.">
        <title>The Global Catalogue of Microorganisms (GCM) 10K type strain sequencing project: providing services to taxonomists for standard genome sequencing and annotation.</title>
        <authorList>
            <consortium name="The Broad Institute Genomics Platform"/>
            <consortium name="The Broad Institute Genome Sequencing Center for Infectious Disease"/>
            <person name="Wu L."/>
            <person name="Ma J."/>
        </authorList>
    </citation>
    <scope>NUCLEOTIDE SEQUENCE [LARGE SCALE GENOMIC DNA]</scope>
    <source>
        <strain evidence="4">CCUG 59858</strain>
    </source>
</reference>
<dbReference type="SUPFAM" id="SSF51905">
    <property type="entry name" value="FAD/NAD(P)-binding domain"/>
    <property type="match status" value="1"/>
</dbReference>
<dbReference type="PANTHER" id="PTHR42923">
    <property type="entry name" value="PROTOPORPHYRINOGEN OXIDASE"/>
    <property type="match status" value="1"/>
</dbReference>
<organism evidence="3 4">
    <name type="scientific">Legionella dresdenensis</name>
    <dbReference type="NCBI Taxonomy" id="450200"/>
    <lineage>
        <taxon>Bacteria</taxon>
        <taxon>Pseudomonadati</taxon>
        <taxon>Pseudomonadota</taxon>
        <taxon>Gammaproteobacteria</taxon>
        <taxon>Legionellales</taxon>
        <taxon>Legionellaceae</taxon>
        <taxon>Legionella</taxon>
    </lineage>
</organism>